<protein>
    <submittedName>
        <fullName evidence="7">RDD family protein</fullName>
    </submittedName>
</protein>
<evidence type="ECO:0000256" key="4">
    <source>
        <dbReference type="ARBA" id="ARBA00023136"/>
    </source>
</evidence>
<dbReference type="PANTHER" id="PTHR38480">
    <property type="entry name" value="SLR0254 PROTEIN"/>
    <property type="match status" value="1"/>
</dbReference>
<comment type="subcellular location">
    <subcellularLocation>
        <location evidence="1">Membrane</location>
        <topology evidence="1">Multi-pass membrane protein</topology>
    </subcellularLocation>
</comment>
<accession>A0A3R9NWG4</accession>
<comment type="caution">
    <text evidence="7">The sequence shown here is derived from an EMBL/GenBank/DDBJ whole genome shotgun (WGS) entry which is preliminary data.</text>
</comment>
<dbReference type="EMBL" id="RWBG01000004">
    <property type="protein sequence ID" value="RSK39136.1"/>
    <property type="molecule type" value="Genomic_DNA"/>
</dbReference>
<dbReference type="OrthoDB" id="9814143at2"/>
<keyword evidence="3 5" id="KW-1133">Transmembrane helix</keyword>
<feature type="transmembrane region" description="Helical" evidence="5">
    <location>
        <begin position="109"/>
        <end position="130"/>
    </location>
</feature>
<dbReference type="GO" id="GO:0016020">
    <property type="term" value="C:membrane"/>
    <property type="evidence" value="ECO:0007669"/>
    <property type="project" value="UniProtKB-SubCell"/>
</dbReference>
<keyword evidence="8" id="KW-1185">Reference proteome</keyword>
<keyword evidence="4 5" id="KW-0472">Membrane</keyword>
<dbReference type="PANTHER" id="PTHR38480:SF1">
    <property type="entry name" value="SLR0254 PROTEIN"/>
    <property type="match status" value="1"/>
</dbReference>
<feature type="transmembrane region" description="Helical" evidence="5">
    <location>
        <begin position="25"/>
        <end position="49"/>
    </location>
</feature>
<sequence>MEEFQIETAQNVGIHQQVANIGDRILAYLIDSVIVFAYMISMIIILNALDIDMFDSWAIFLLLSLPAFMYYILFETFWDGKTIGKHVVKIKVVKLDGTKPAFSNYLIRWLLRIVDVTISTGGIAVLTILIKGNGQRLGDIAAGTTVITEKTKVSIQETLMQELPDNYVPKYSQVTVFSDTEIQTIKNLYDKAVRNGQHNIILALQKRLKLVMQVEPVEKPVDFVSTVIKDYNYYTQKM</sequence>
<reference evidence="7 8" key="1">
    <citation type="submission" date="2018-12" db="EMBL/GenBank/DDBJ databases">
        <title>Mangrovimonas spongiae sp. nov., a novel member of the genus Mangrovimonas isolated from marine sponge.</title>
        <authorList>
            <person name="Zhuang L."/>
            <person name="Luo L."/>
        </authorList>
    </citation>
    <scope>NUCLEOTIDE SEQUENCE [LARGE SCALE GENOMIC DNA]</scope>
    <source>
        <strain evidence="7 8">HN-E26</strain>
    </source>
</reference>
<evidence type="ECO:0000256" key="1">
    <source>
        <dbReference type="ARBA" id="ARBA00004141"/>
    </source>
</evidence>
<dbReference type="Pfam" id="PF06271">
    <property type="entry name" value="RDD"/>
    <property type="match status" value="1"/>
</dbReference>
<organism evidence="7 8">
    <name type="scientific">Mangrovimonas spongiae</name>
    <dbReference type="NCBI Taxonomy" id="2494697"/>
    <lineage>
        <taxon>Bacteria</taxon>
        <taxon>Pseudomonadati</taxon>
        <taxon>Bacteroidota</taxon>
        <taxon>Flavobacteriia</taxon>
        <taxon>Flavobacteriales</taxon>
        <taxon>Flavobacteriaceae</taxon>
        <taxon>Mangrovimonas</taxon>
    </lineage>
</organism>
<dbReference type="RefSeq" id="WP_125468110.1">
    <property type="nucleotide sequence ID" value="NZ_RWBG01000004.1"/>
</dbReference>
<evidence type="ECO:0000256" key="3">
    <source>
        <dbReference type="ARBA" id="ARBA00022989"/>
    </source>
</evidence>
<evidence type="ECO:0000259" key="6">
    <source>
        <dbReference type="Pfam" id="PF06271"/>
    </source>
</evidence>
<evidence type="ECO:0000313" key="8">
    <source>
        <dbReference type="Proteomes" id="UP000270620"/>
    </source>
</evidence>
<dbReference type="Proteomes" id="UP000270620">
    <property type="component" value="Unassembled WGS sequence"/>
</dbReference>
<evidence type="ECO:0000313" key="7">
    <source>
        <dbReference type="EMBL" id="RSK39136.1"/>
    </source>
</evidence>
<dbReference type="AlphaFoldDB" id="A0A3R9NWG4"/>
<feature type="transmembrane region" description="Helical" evidence="5">
    <location>
        <begin position="56"/>
        <end position="74"/>
    </location>
</feature>
<name>A0A3R9NWG4_9FLAO</name>
<feature type="domain" description="RDD" evidence="6">
    <location>
        <begin position="18"/>
        <end position="143"/>
    </location>
</feature>
<dbReference type="InterPro" id="IPR010432">
    <property type="entry name" value="RDD"/>
</dbReference>
<evidence type="ECO:0000256" key="5">
    <source>
        <dbReference type="SAM" id="Phobius"/>
    </source>
</evidence>
<evidence type="ECO:0000256" key="2">
    <source>
        <dbReference type="ARBA" id="ARBA00022692"/>
    </source>
</evidence>
<proteinExistence type="predicted"/>
<gene>
    <name evidence="7" type="ORF">EJA19_09340</name>
</gene>
<keyword evidence="2 5" id="KW-0812">Transmembrane</keyword>